<protein>
    <recommendedName>
        <fullName evidence="6">Transposase</fullName>
    </recommendedName>
</protein>
<evidence type="ECO:0000313" key="2">
    <source>
        <dbReference type="EMBL" id="MUO42019.1"/>
    </source>
</evidence>
<accession>A0ABD6H4S5</accession>
<evidence type="ECO:0000313" key="5">
    <source>
        <dbReference type="Proteomes" id="UP000179536"/>
    </source>
</evidence>
<feature type="region of interest" description="Disordered" evidence="1">
    <location>
        <begin position="1"/>
        <end position="32"/>
    </location>
</feature>
<comment type="caution">
    <text evidence="3">The sequence shown here is derived from an EMBL/GenBank/DDBJ whole genome shotgun (WGS) entry which is preliminary data.</text>
</comment>
<evidence type="ECO:0000256" key="1">
    <source>
        <dbReference type="SAM" id="MobiDB-lite"/>
    </source>
</evidence>
<keyword evidence="4" id="KW-1185">Reference proteome</keyword>
<dbReference type="EMBL" id="MBFE02000005">
    <property type="protein sequence ID" value="MUO42019.1"/>
    <property type="molecule type" value="Genomic_DNA"/>
</dbReference>
<evidence type="ECO:0000313" key="4">
    <source>
        <dbReference type="Proteomes" id="UP000179454"/>
    </source>
</evidence>
<dbReference type="Proteomes" id="UP000179454">
    <property type="component" value="Unassembled WGS sequence"/>
</dbReference>
<name>A0ABD6H4S5_AGRVI</name>
<proteinExistence type="predicted"/>
<dbReference type="AlphaFoldDB" id="A0ABD6H4S5"/>
<sequence length="95" mass="10869">MASNENHRNAGQTEDHHSADEQALRFNPRASLNPLHEAAMRLADGINKPRARTKELMSLLLCHGARAWRYSQPEANIHLHVAPHSRRLPLKLRLR</sequence>
<dbReference type="Proteomes" id="UP000179536">
    <property type="component" value="Unassembled WGS sequence"/>
</dbReference>
<evidence type="ECO:0000313" key="3">
    <source>
        <dbReference type="EMBL" id="MUP09327.1"/>
    </source>
</evidence>
<dbReference type="RefSeq" id="WP_015915990.1">
    <property type="nucleotide sequence ID" value="NZ_AP023279.1"/>
</dbReference>
<dbReference type="EMBL" id="MBFA02000003">
    <property type="protein sequence ID" value="MUP09327.1"/>
    <property type="molecule type" value="Genomic_DNA"/>
</dbReference>
<reference evidence="4 5" key="1">
    <citation type="submission" date="2019-11" db="EMBL/GenBank/DDBJ databases">
        <title>Whole-genome sequencing of Allorhizobium vitis.</title>
        <authorList>
            <person name="Gan H.M."/>
            <person name="Savka M.A."/>
        </authorList>
    </citation>
    <scope>NUCLEOTIDE SEQUENCE [LARGE SCALE GENOMIC DNA]</scope>
    <source>
        <strain evidence="3 5">RF2/1</strain>
        <strain evidence="2 4">T1/7</strain>
    </source>
</reference>
<feature type="compositionally biased region" description="Basic and acidic residues" evidence="1">
    <location>
        <begin position="1"/>
        <end position="23"/>
    </location>
</feature>
<gene>
    <name evidence="3" type="ORF">BBK91_005555</name>
    <name evidence="2" type="ORF">BBL17_009475</name>
</gene>
<evidence type="ECO:0008006" key="6">
    <source>
        <dbReference type="Google" id="ProtNLM"/>
    </source>
</evidence>
<organism evidence="3 5">
    <name type="scientific">Agrobacterium vitis</name>
    <name type="common">Rhizobium vitis</name>
    <dbReference type="NCBI Taxonomy" id="373"/>
    <lineage>
        <taxon>Bacteria</taxon>
        <taxon>Pseudomonadati</taxon>
        <taxon>Pseudomonadota</taxon>
        <taxon>Alphaproteobacteria</taxon>
        <taxon>Hyphomicrobiales</taxon>
        <taxon>Rhizobiaceae</taxon>
        <taxon>Rhizobium/Agrobacterium group</taxon>
        <taxon>Agrobacterium</taxon>
    </lineage>
</organism>